<dbReference type="InterPro" id="IPR000198">
    <property type="entry name" value="RhoGAP_dom"/>
</dbReference>
<dbReference type="OrthoDB" id="79452at2759"/>
<protein>
    <recommendedName>
        <fullName evidence="3">Rho-GAP domain-containing protein</fullName>
    </recommendedName>
</protein>
<feature type="region of interest" description="Disordered" evidence="2">
    <location>
        <begin position="545"/>
        <end position="588"/>
    </location>
</feature>
<proteinExistence type="predicted"/>
<feature type="compositionally biased region" description="Low complexity" evidence="2">
    <location>
        <begin position="571"/>
        <end position="588"/>
    </location>
</feature>
<dbReference type="EMBL" id="JADBJN010000002">
    <property type="protein sequence ID" value="KAG5678281.1"/>
    <property type="molecule type" value="Genomic_DNA"/>
</dbReference>
<reference evidence="4" key="1">
    <citation type="submission" date="2021-03" db="EMBL/GenBank/DDBJ databases">
        <title>Chromosome level genome of the anhydrobiotic midge Polypedilum vanderplanki.</title>
        <authorList>
            <person name="Yoshida Y."/>
            <person name="Kikawada T."/>
            <person name="Gusev O."/>
        </authorList>
    </citation>
    <scope>NUCLEOTIDE SEQUENCE</scope>
    <source>
        <strain evidence="4">NIAS01</strain>
        <tissue evidence="4">Whole body or cell culture</tissue>
    </source>
</reference>
<dbReference type="GO" id="GO:0005096">
    <property type="term" value="F:GTPase activator activity"/>
    <property type="evidence" value="ECO:0007669"/>
    <property type="project" value="UniProtKB-KW"/>
</dbReference>
<dbReference type="InterPro" id="IPR050729">
    <property type="entry name" value="Rho-GAP"/>
</dbReference>
<organism evidence="4 5">
    <name type="scientific">Polypedilum vanderplanki</name>
    <name type="common">Sleeping chironomid midge</name>
    <dbReference type="NCBI Taxonomy" id="319348"/>
    <lineage>
        <taxon>Eukaryota</taxon>
        <taxon>Metazoa</taxon>
        <taxon>Ecdysozoa</taxon>
        <taxon>Arthropoda</taxon>
        <taxon>Hexapoda</taxon>
        <taxon>Insecta</taxon>
        <taxon>Pterygota</taxon>
        <taxon>Neoptera</taxon>
        <taxon>Endopterygota</taxon>
        <taxon>Diptera</taxon>
        <taxon>Nematocera</taxon>
        <taxon>Chironomoidea</taxon>
        <taxon>Chironomidae</taxon>
        <taxon>Chironominae</taxon>
        <taxon>Polypedilum</taxon>
        <taxon>Polypedilum</taxon>
    </lineage>
</organism>
<evidence type="ECO:0000313" key="4">
    <source>
        <dbReference type="EMBL" id="KAG5678281.1"/>
    </source>
</evidence>
<keyword evidence="5" id="KW-1185">Reference proteome</keyword>
<comment type="caution">
    <text evidence="4">The sequence shown here is derived from an EMBL/GenBank/DDBJ whole genome shotgun (WGS) entry which is preliminary data.</text>
</comment>
<dbReference type="SUPFAM" id="SSF48350">
    <property type="entry name" value="GTPase activation domain, GAP"/>
    <property type="match status" value="1"/>
</dbReference>
<dbReference type="PROSITE" id="PS50238">
    <property type="entry name" value="RHOGAP"/>
    <property type="match status" value="1"/>
</dbReference>
<dbReference type="GO" id="GO:0005737">
    <property type="term" value="C:cytoplasm"/>
    <property type="evidence" value="ECO:0007669"/>
    <property type="project" value="TreeGrafter"/>
</dbReference>
<dbReference type="Gene3D" id="1.10.555.10">
    <property type="entry name" value="Rho GTPase activation protein"/>
    <property type="match status" value="1"/>
</dbReference>
<gene>
    <name evidence="4" type="ORF">PVAND_007969</name>
</gene>
<evidence type="ECO:0000256" key="2">
    <source>
        <dbReference type="SAM" id="MobiDB-lite"/>
    </source>
</evidence>
<dbReference type="PANTHER" id="PTHR23176:SF129">
    <property type="entry name" value="RHO GTPASE ACTIVATING PROTEIN AT 16F, ISOFORM E-RELATED"/>
    <property type="match status" value="1"/>
</dbReference>
<dbReference type="Proteomes" id="UP001107558">
    <property type="component" value="Chromosome 2"/>
</dbReference>
<dbReference type="CDD" id="cd00159">
    <property type="entry name" value="RhoGAP"/>
    <property type="match status" value="1"/>
</dbReference>
<sequence length="797" mass="93196">MEITFETEMAFHEHIYENVTNRYKYKIFNGIINSFTSKARDLSMLKRGDKQALNYSSMNSQHDSDTYDDLNSLEQFENYADECDHANSYTSCAEDNIYENLEFFDNEIYHNESLSDWMRHLVHETADYEMDNIMFVKSIPSIFNVRQSRVMKRNFNRNEITMNFLRTLWNREDQHMDTMTLLLQAFSSLLRDQNKHSIYSSSATSVTKENTMEKVSSKKLTKSLKKLDNRNYQKYQCVILSVSLNSIVITYSRSQKFYFSLVCSEVFFKIPSNVRARSLVSAIKINFVFNFANKSDEIEFYKQLQKLVKFKLRERRVKVLEEIAKSNESIYQQIWTCQSNANDDDSNKRTIKSENIYASLEQIRASDDNEWEIDEEFSFKSGAYDNYFESAMNQNNNNDDDYKTVWVLYSDENPDLNKFYYDSSYMSYLNSTKDNNAESKIIQSEIQESNATTISHDIPQKYFESVDAWKVLLRSPYYMEDEEDIFINDSVLSVNFPSYYDTEDESNKSVNVSSNFSLPLDETASIKSSSHESYKSISEDALNIPEKVESPKKERERFRDKVRSKLKIRPSKASSDISSSTTVSESASFKGEDDSEKYIVFGCNLEKVEKDIEHKDIPKIIVECIKALELDHNIKVSGIYRISGNKVTIDAIKKKMNEKKPPKKESKYACLIDQDVHTLTGLLKMFFRELYTPLMARNIFIQCTSERLSTSQMREILLQMPRVNYETLKFLFKHFKTIEKYQDENLMNSGNLAICLGICLFSSNVSTPNPFDADISKCNMLCRFLIDNYYEVFESHL</sequence>
<dbReference type="InterPro" id="IPR008936">
    <property type="entry name" value="Rho_GTPase_activation_prot"/>
</dbReference>
<dbReference type="PANTHER" id="PTHR23176">
    <property type="entry name" value="RHO/RAC/CDC GTPASE-ACTIVATING PROTEIN"/>
    <property type="match status" value="1"/>
</dbReference>
<evidence type="ECO:0000259" key="3">
    <source>
        <dbReference type="PROSITE" id="PS50238"/>
    </source>
</evidence>
<feature type="domain" description="Rho-GAP" evidence="3">
    <location>
        <begin position="603"/>
        <end position="793"/>
    </location>
</feature>
<accession>A0A9J6C890</accession>
<keyword evidence="1" id="KW-0343">GTPase activation</keyword>
<name>A0A9J6C890_POLVA</name>
<feature type="compositionally biased region" description="Basic and acidic residues" evidence="2">
    <location>
        <begin position="546"/>
        <end position="563"/>
    </location>
</feature>
<dbReference type="Pfam" id="PF00620">
    <property type="entry name" value="RhoGAP"/>
    <property type="match status" value="1"/>
</dbReference>
<evidence type="ECO:0000313" key="5">
    <source>
        <dbReference type="Proteomes" id="UP001107558"/>
    </source>
</evidence>
<dbReference type="AlphaFoldDB" id="A0A9J6C890"/>
<evidence type="ECO:0000256" key="1">
    <source>
        <dbReference type="ARBA" id="ARBA00022468"/>
    </source>
</evidence>
<dbReference type="SMART" id="SM00324">
    <property type="entry name" value="RhoGAP"/>
    <property type="match status" value="1"/>
</dbReference>
<dbReference type="GO" id="GO:0007165">
    <property type="term" value="P:signal transduction"/>
    <property type="evidence" value="ECO:0007669"/>
    <property type="project" value="InterPro"/>
</dbReference>